<evidence type="ECO:0000313" key="4">
    <source>
        <dbReference type="Proteomes" id="UP000295280"/>
    </source>
</evidence>
<comment type="caution">
    <text evidence="3">The sequence shown here is derived from an EMBL/GenBank/DDBJ whole genome shotgun (WGS) entry which is preliminary data.</text>
</comment>
<evidence type="ECO:0000256" key="1">
    <source>
        <dbReference type="ARBA" id="ARBA00023125"/>
    </source>
</evidence>
<dbReference type="InterPro" id="IPR036388">
    <property type="entry name" value="WH-like_DNA-bd_sf"/>
</dbReference>
<dbReference type="InterPro" id="IPR039422">
    <property type="entry name" value="MarR/SlyA-like"/>
</dbReference>
<keyword evidence="4" id="KW-1185">Reference proteome</keyword>
<evidence type="ECO:0000259" key="2">
    <source>
        <dbReference type="PROSITE" id="PS50995"/>
    </source>
</evidence>
<gene>
    <name evidence="3" type="ORF">ERX40_07990</name>
</gene>
<accession>A0A9Q8CMG7</accession>
<dbReference type="GO" id="GO:0003700">
    <property type="term" value="F:DNA-binding transcription factor activity"/>
    <property type="evidence" value="ECO:0007669"/>
    <property type="project" value="InterPro"/>
</dbReference>
<proteinExistence type="predicted"/>
<sequence length="150" mass="17669">MKTNDQDLMLFYFGYQTFIKTADDIIEQYDMKRQHHRFLFFISKLPGITVKDLLQLMEISKQGSHETLKTLKAKKLIEERPAEHDRRMKQLYATTEGKALIDKLNKAQLELFQTIFDEEGADWHAVIEAFAAKRPGYEIISHFKDKKKSD</sequence>
<dbReference type="OrthoDB" id="9799368at2"/>
<dbReference type="GO" id="GO:0003677">
    <property type="term" value="F:DNA binding"/>
    <property type="evidence" value="ECO:0007669"/>
    <property type="project" value="UniProtKB-KW"/>
</dbReference>
<dbReference type="Pfam" id="PF12802">
    <property type="entry name" value="MarR_2"/>
    <property type="match status" value="1"/>
</dbReference>
<dbReference type="Gene3D" id="1.10.10.10">
    <property type="entry name" value="Winged helix-like DNA-binding domain superfamily/Winged helix DNA-binding domain"/>
    <property type="match status" value="1"/>
</dbReference>
<dbReference type="Proteomes" id="UP000295280">
    <property type="component" value="Unassembled WGS sequence"/>
</dbReference>
<dbReference type="InterPro" id="IPR000835">
    <property type="entry name" value="HTH_MarR-typ"/>
</dbReference>
<evidence type="ECO:0000313" key="3">
    <source>
        <dbReference type="EMBL" id="TDM02486.1"/>
    </source>
</evidence>
<reference evidence="3 4" key="1">
    <citation type="submission" date="2019-01" db="EMBL/GenBank/DDBJ databases">
        <title>Draft genome sequences of the type strains of six Macrococcus species.</title>
        <authorList>
            <person name="Mazhar S."/>
            <person name="Altermann E."/>
            <person name="Hill C."/>
            <person name="Mcauliffe O."/>
        </authorList>
    </citation>
    <scope>NUCLEOTIDE SEQUENCE [LARGE SCALE GENOMIC DNA]</scope>
    <source>
        <strain evidence="3 4">ATCC 51828</strain>
    </source>
</reference>
<organism evidence="3 4">
    <name type="scientific">Macrococcus carouselicus</name>
    <dbReference type="NCBI Taxonomy" id="69969"/>
    <lineage>
        <taxon>Bacteria</taxon>
        <taxon>Bacillati</taxon>
        <taxon>Bacillota</taxon>
        <taxon>Bacilli</taxon>
        <taxon>Bacillales</taxon>
        <taxon>Staphylococcaceae</taxon>
        <taxon>Macrococcus</taxon>
    </lineage>
</organism>
<dbReference type="AlphaFoldDB" id="A0A9Q8CMG7"/>
<dbReference type="SMART" id="SM00347">
    <property type="entry name" value="HTH_MARR"/>
    <property type="match status" value="1"/>
</dbReference>
<dbReference type="InterPro" id="IPR036390">
    <property type="entry name" value="WH_DNA-bd_sf"/>
</dbReference>
<dbReference type="EMBL" id="SCWD01000002">
    <property type="protein sequence ID" value="TDM02486.1"/>
    <property type="molecule type" value="Genomic_DNA"/>
</dbReference>
<dbReference type="SUPFAM" id="SSF46785">
    <property type="entry name" value="Winged helix' DNA-binding domain"/>
    <property type="match status" value="1"/>
</dbReference>
<keyword evidence="1" id="KW-0238">DNA-binding</keyword>
<dbReference type="PANTHER" id="PTHR33164">
    <property type="entry name" value="TRANSCRIPTIONAL REGULATOR, MARR FAMILY"/>
    <property type="match status" value="1"/>
</dbReference>
<dbReference type="PANTHER" id="PTHR33164:SF44">
    <property type="entry name" value="TRANSCRIPTIONAL REGULATORY PROTEIN"/>
    <property type="match status" value="1"/>
</dbReference>
<name>A0A9Q8CMG7_9STAP</name>
<protein>
    <submittedName>
        <fullName evidence="3">MarR family transcriptional regulator</fullName>
    </submittedName>
</protein>
<dbReference type="RefSeq" id="WP_133417968.1">
    <property type="nucleotide sequence ID" value="NZ_SCWD01000002.1"/>
</dbReference>
<dbReference type="PROSITE" id="PS50995">
    <property type="entry name" value="HTH_MARR_2"/>
    <property type="match status" value="1"/>
</dbReference>
<feature type="domain" description="HTH marR-type" evidence="2">
    <location>
        <begin position="1"/>
        <end position="132"/>
    </location>
</feature>
<dbReference type="GO" id="GO:0006950">
    <property type="term" value="P:response to stress"/>
    <property type="evidence" value="ECO:0007669"/>
    <property type="project" value="TreeGrafter"/>
</dbReference>